<feature type="compositionally biased region" description="Basic and acidic residues" evidence="1">
    <location>
        <begin position="68"/>
        <end position="83"/>
    </location>
</feature>
<accession>A0AA48L269</accession>
<name>A0AA48L269_9TREE</name>
<gene>
    <name evidence="2" type="ORF">CcaverHIS019_0302270</name>
</gene>
<dbReference type="AlphaFoldDB" id="A0AA48L269"/>
<protein>
    <submittedName>
        <fullName evidence="2">Uncharacterized protein</fullName>
    </submittedName>
</protein>
<keyword evidence="3" id="KW-1185">Reference proteome</keyword>
<feature type="region of interest" description="Disordered" evidence="1">
    <location>
        <begin position="61"/>
        <end position="173"/>
    </location>
</feature>
<evidence type="ECO:0000313" key="3">
    <source>
        <dbReference type="Proteomes" id="UP001233271"/>
    </source>
</evidence>
<proteinExistence type="predicted"/>
<sequence length="173" mass="19495">MTEHRRHTVERTADDFKTMGANERSAIFSSLSFGSFRAVSHAEIEAMIPVFDDIINLSAPAPHSCQRRSHEPRKATKPDDMQFKETSVGEDWPVEEDDDNWATQDEYWDPEEEAEDGDEVEEQGEEGGGEGDTENSSDNNRLVRYPNQGEEGAAIGGQWAANTDYDEDEWHGL</sequence>
<dbReference type="RefSeq" id="XP_060455423.1">
    <property type="nucleotide sequence ID" value="XM_060598650.1"/>
</dbReference>
<evidence type="ECO:0000256" key="1">
    <source>
        <dbReference type="SAM" id="MobiDB-lite"/>
    </source>
</evidence>
<dbReference type="KEGG" id="ccac:CcaHIS019_0302270"/>
<dbReference type="Proteomes" id="UP001233271">
    <property type="component" value="Chromosome 3"/>
</dbReference>
<dbReference type="GeneID" id="85494028"/>
<reference evidence="2" key="1">
    <citation type="journal article" date="2023" name="BMC Genomics">
        <title>Chromosome-level genome assemblies of Cutaneotrichosporon spp. (Trichosporonales, Basidiomycota) reveal imbalanced evolution between nucleotide sequences and chromosome synteny.</title>
        <authorList>
            <person name="Kobayashi Y."/>
            <person name="Kayamori A."/>
            <person name="Aoki K."/>
            <person name="Shiwa Y."/>
            <person name="Matsutani M."/>
            <person name="Fujita N."/>
            <person name="Sugita T."/>
            <person name="Iwasaki W."/>
            <person name="Tanaka N."/>
            <person name="Takashima M."/>
        </authorList>
    </citation>
    <scope>NUCLEOTIDE SEQUENCE</scope>
    <source>
        <strain evidence="2">HIS019</strain>
    </source>
</reference>
<dbReference type="EMBL" id="AP028214">
    <property type="protein sequence ID" value="BEI90157.1"/>
    <property type="molecule type" value="Genomic_DNA"/>
</dbReference>
<feature type="compositionally biased region" description="Acidic residues" evidence="1">
    <location>
        <begin position="92"/>
        <end position="135"/>
    </location>
</feature>
<evidence type="ECO:0000313" key="2">
    <source>
        <dbReference type="EMBL" id="BEI90157.1"/>
    </source>
</evidence>
<feature type="compositionally biased region" description="Acidic residues" evidence="1">
    <location>
        <begin position="164"/>
        <end position="173"/>
    </location>
</feature>
<organism evidence="2 3">
    <name type="scientific">Cutaneotrichosporon cavernicola</name>
    <dbReference type="NCBI Taxonomy" id="279322"/>
    <lineage>
        <taxon>Eukaryota</taxon>
        <taxon>Fungi</taxon>
        <taxon>Dikarya</taxon>
        <taxon>Basidiomycota</taxon>
        <taxon>Agaricomycotina</taxon>
        <taxon>Tremellomycetes</taxon>
        <taxon>Trichosporonales</taxon>
        <taxon>Trichosporonaceae</taxon>
        <taxon>Cutaneotrichosporon</taxon>
    </lineage>
</organism>